<organism evidence="3 4">
    <name type="scientific">Suillus fuscotomentosus</name>
    <dbReference type="NCBI Taxonomy" id="1912939"/>
    <lineage>
        <taxon>Eukaryota</taxon>
        <taxon>Fungi</taxon>
        <taxon>Dikarya</taxon>
        <taxon>Basidiomycota</taxon>
        <taxon>Agaricomycotina</taxon>
        <taxon>Agaricomycetes</taxon>
        <taxon>Agaricomycetidae</taxon>
        <taxon>Boletales</taxon>
        <taxon>Suillineae</taxon>
        <taxon>Suillaceae</taxon>
        <taxon>Suillus</taxon>
    </lineage>
</organism>
<evidence type="ECO:0000313" key="4">
    <source>
        <dbReference type="Proteomes" id="UP001195769"/>
    </source>
</evidence>
<gene>
    <name evidence="3" type="ORF">F5891DRAFT_989688</name>
</gene>
<keyword evidence="4" id="KW-1185">Reference proteome</keyword>
<protein>
    <submittedName>
        <fullName evidence="3">Uncharacterized protein</fullName>
    </submittedName>
</protein>
<keyword evidence="2" id="KW-1133">Transmembrane helix</keyword>
<comment type="caution">
    <text evidence="3">The sequence shown here is derived from an EMBL/GenBank/DDBJ whole genome shotgun (WGS) entry which is preliminary data.</text>
</comment>
<evidence type="ECO:0000313" key="3">
    <source>
        <dbReference type="EMBL" id="KAG1885332.1"/>
    </source>
</evidence>
<sequence>MLHRGLCDCKQAFGNRKTQVVLQALSVGGLGQPFLNPRVTIALGLCIAGVVLTFGLCIVGVSSILDFALSVSAVGLPHVFSNLCLDFALSVLTVLAIPPYHRMPTTERAPGRRLSSSIADYPHVILERMTLTKRMDSPDTITSRYTIMIHFPPGMSTRGVFPWDTDSSSRFGDTTDFETFSFDQSLHNDEDTAESGTFSIVPHLLSLDDESHTPASNIPRLPSPDDDSNSHNSLEARLNDKGDNSCWSDAILASSYTHTSLLNFHTHYKKLRAPQLMNALVHAKAKELNADLPTGSKYTMKEVRKLVEEDPTLHPHALSCEEKSLYS</sequence>
<proteinExistence type="predicted"/>
<dbReference type="Proteomes" id="UP001195769">
    <property type="component" value="Unassembled WGS sequence"/>
</dbReference>
<accession>A0AAD4HBU3</accession>
<feature type="transmembrane region" description="Helical" evidence="2">
    <location>
        <begin position="77"/>
        <end position="98"/>
    </location>
</feature>
<evidence type="ECO:0000256" key="2">
    <source>
        <dbReference type="SAM" id="Phobius"/>
    </source>
</evidence>
<dbReference type="EMBL" id="JABBWK010000337">
    <property type="protein sequence ID" value="KAG1885332.1"/>
    <property type="molecule type" value="Genomic_DNA"/>
</dbReference>
<dbReference type="GeneID" id="64672365"/>
<feature type="region of interest" description="Disordered" evidence="1">
    <location>
        <begin position="209"/>
        <end position="239"/>
    </location>
</feature>
<keyword evidence="2" id="KW-0472">Membrane</keyword>
<dbReference type="RefSeq" id="XP_041216393.1">
    <property type="nucleotide sequence ID" value="XM_041378067.1"/>
</dbReference>
<evidence type="ECO:0000256" key="1">
    <source>
        <dbReference type="SAM" id="MobiDB-lite"/>
    </source>
</evidence>
<reference evidence="3" key="1">
    <citation type="journal article" date="2020" name="New Phytol.">
        <title>Comparative genomics reveals dynamic genome evolution in host specialist ectomycorrhizal fungi.</title>
        <authorList>
            <person name="Lofgren L.A."/>
            <person name="Nguyen N.H."/>
            <person name="Vilgalys R."/>
            <person name="Ruytinx J."/>
            <person name="Liao H.L."/>
            <person name="Branco S."/>
            <person name="Kuo A."/>
            <person name="LaButti K."/>
            <person name="Lipzen A."/>
            <person name="Andreopoulos W."/>
            <person name="Pangilinan J."/>
            <person name="Riley R."/>
            <person name="Hundley H."/>
            <person name="Na H."/>
            <person name="Barry K."/>
            <person name="Grigoriev I.V."/>
            <person name="Stajich J.E."/>
            <person name="Kennedy P.G."/>
        </authorList>
    </citation>
    <scope>NUCLEOTIDE SEQUENCE</scope>
    <source>
        <strain evidence="3">FC203</strain>
    </source>
</reference>
<name>A0AAD4HBU3_9AGAM</name>
<feature type="transmembrane region" description="Helical" evidence="2">
    <location>
        <begin position="41"/>
        <end position="65"/>
    </location>
</feature>
<dbReference type="AlphaFoldDB" id="A0AAD4HBU3"/>
<keyword evidence="2" id="KW-0812">Transmembrane</keyword>